<keyword evidence="4" id="KW-0520">NAD</keyword>
<accession>D7DQH0</accession>
<dbReference type="SUPFAM" id="SSF51735">
    <property type="entry name" value="NAD(P)-binding Rossmann-fold domains"/>
    <property type="match status" value="1"/>
</dbReference>
<evidence type="ECO:0000256" key="5">
    <source>
        <dbReference type="ARBA" id="ARBA00023244"/>
    </source>
</evidence>
<evidence type="ECO:0000256" key="3">
    <source>
        <dbReference type="ARBA" id="ARBA00023002"/>
    </source>
</evidence>
<comment type="pathway">
    <text evidence="1">Porphyrin-containing compound metabolism; siroheme biosynthesis; sirohydrochlorin from precorrin-2: step 1/1.</text>
</comment>
<dbReference type="UniPathway" id="UPA00262">
    <property type="reaction ID" value="UER00222"/>
</dbReference>
<evidence type="ECO:0000256" key="2">
    <source>
        <dbReference type="ARBA" id="ARBA00012400"/>
    </source>
</evidence>
<dbReference type="SUPFAM" id="SSF75615">
    <property type="entry name" value="Siroheme synthase middle domains-like"/>
    <property type="match status" value="1"/>
</dbReference>
<evidence type="ECO:0000313" key="7">
    <source>
        <dbReference type="Proteomes" id="UP000007722"/>
    </source>
</evidence>
<dbReference type="eggNOG" id="arCOG01044">
    <property type="taxonomic scope" value="Archaea"/>
</dbReference>
<dbReference type="GO" id="GO:0004325">
    <property type="term" value="F:ferrochelatase activity"/>
    <property type="evidence" value="ECO:0007669"/>
    <property type="project" value="InterPro"/>
</dbReference>
<dbReference type="GO" id="GO:0043115">
    <property type="term" value="F:precorrin-2 dehydrogenase activity"/>
    <property type="evidence" value="ECO:0007669"/>
    <property type="project" value="UniProtKB-EC"/>
</dbReference>
<dbReference type="Pfam" id="PF13241">
    <property type="entry name" value="NAD_binding_7"/>
    <property type="match status" value="1"/>
</dbReference>
<reference evidence="6 7" key="1">
    <citation type="submission" date="2010-05" db="EMBL/GenBank/DDBJ databases">
        <title>Complete sequence of Methanococcus voltae A3.</title>
        <authorList>
            <consortium name="US DOE Joint Genome Institute"/>
            <person name="Lucas S."/>
            <person name="Copeland A."/>
            <person name="Lapidus A."/>
            <person name="Cheng J.-F."/>
            <person name="Bruce D."/>
            <person name="Goodwin L."/>
            <person name="Pitluck S."/>
            <person name="Lowry S."/>
            <person name="Clum A."/>
            <person name="Land M."/>
            <person name="Hauser L."/>
            <person name="Kyrpides N."/>
            <person name="Mikhailova N."/>
            <person name="Whitman W.B."/>
            <person name="Woyke T."/>
        </authorList>
    </citation>
    <scope>NUCLEOTIDE SEQUENCE [LARGE SCALE GENOMIC DNA]</scope>
    <source>
        <strain evidence="7">ATCC BAA-1334 / A3</strain>
    </source>
</reference>
<keyword evidence="5" id="KW-0627">Porphyrin biosynthesis</keyword>
<evidence type="ECO:0000313" key="6">
    <source>
        <dbReference type="EMBL" id="ADI37097.1"/>
    </source>
</evidence>
<protein>
    <recommendedName>
        <fullName evidence="2">precorrin-2 dehydrogenase</fullName>
        <ecNumber evidence="2">1.3.1.76</ecNumber>
    </recommendedName>
</protein>
<dbReference type="AlphaFoldDB" id="D7DQH0"/>
<dbReference type="HOGENOM" id="CLU_011276_8_2_2"/>
<keyword evidence="3" id="KW-0560">Oxidoreductase</keyword>
<evidence type="ECO:0000256" key="1">
    <source>
        <dbReference type="ARBA" id="ARBA00005010"/>
    </source>
</evidence>
<name>D7DQH0_METV3</name>
<proteinExistence type="predicted"/>
<dbReference type="InterPro" id="IPR036291">
    <property type="entry name" value="NAD(P)-bd_dom_sf"/>
</dbReference>
<dbReference type="EMBL" id="CP002057">
    <property type="protein sequence ID" value="ADI37097.1"/>
    <property type="molecule type" value="Genomic_DNA"/>
</dbReference>
<gene>
    <name evidence="6" type="ordered locus">Mvol_1442</name>
</gene>
<dbReference type="GO" id="GO:0019354">
    <property type="term" value="P:siroheme biosynthetic process"/>
    <property type="evidence" value="ECO:0007669"/>
    <property type="project" value="UniProtKB-UniPathway"/>
</dbReference>
<evidence type="ECO:0000256" key="4">
    <source>
        <dbReference type="ARBA" id="ARBA00023027"/>
    </source>
</evidence>
<dbReference type="Proteomes" id="UP000007722">
    <property type="component" value="Chromosome"/>
</dbReference>
<organism evidence="6 7">
    <name type="scientific">Methanococcus voltae (strain ATCC BAA-1334 / A3)</name>
    <dbReference type="NCBI Taxonomy" id="456320"/>
    <lineage>
        <taxon>Archaea</taxon>
        <taxon>Methanobacteriati</taxon>
        <taxon>Methanobacteriota</taxon>
        <taxon>Methanomada group</taxon>
        <taxon>Methanococci</taxon>
        <taxon>Methanococcales</taxon>
        <taxon>Methanococcaceae</taxon>
        <taxon>Methanococcus</taxon>
    </lineage>
</organism>
<dbReference type="PANTHER" id="PTHR35330">
    <property type="entry name" value="SIROHEME BIOSYNTHESIS PROTEIN MET8"/>
    <property type="match status" value="1"/>
</dbReference>
<dbReference type="Gene3D" id="3.40.50.720">
    <property type="entry name" value="NAD(P)-binding Rossmann-like Domain"/>
    <property type="match status" value="1"/>
</dbReference>
<dbReference type="PANTHER" id="PTHR35330:SF1">
    <property type="entry name" value="SIROHEME BIOSYNTHESIS PROTEIN MET8"/>
    <property type="match status" value="1"/>
</dbReference>
<dbReference type="KEGG" id="mvo:Mvol_1442"/>
<dbReference type="InParanoid" id="D7DQH0"/>
<dbReference type="STRING" id="456320.Mvol_1442"/>
<dbReference type="OrthoDB" id="10510at2157"/>
<dbReference type="FunCoup" id="D7DQH0">
    <property type="interactions" value="97"/>
</dbReference>
<dbReference type="EC" id="1.3.1.76" evidence="2"/>
<sequence>MIPFFLDLKNFKVLVFGYGDVSKRRILKLIESNANIDVYSQENPFNISKKYNYEFISYTACNISKLTTYELENLIKKYDIIITCVDKKNNKRIVEISKNLKKMVSSSTFEPEINFIIPAFFKKDDICFSIYTGGKSPLIAREVRKLVQNYLSDYKSEIELQEQIRNLLKDNTLSYSKTDADDNLNFKNQIDRKEILELAFKDEKFKGKILNLIEEYFKNNQDSKIKKIIKNNTKDNNQN</sequence>
<keyword evidence="7" id="KW-1185">Reference proteome</keyword>
<dbReference type="InterPro" id="IPR028161">
    <property type="entry name" value="Met8-like"/>
</dbReference>